<evidence type="ECO:0000313" key="10">
    <source>
        <dbReference type="EMBL" id="SPD75615.1"/>
    </source>
</evidence>
<proteinExistence type="predicted"/>
<keyword evidence="6 8" id="KW-0472">Membrane</keyword>
<accession>A0A445N1N4</accession>
<reference evidence="10" key="1">
    <citation type="submission" date="2018-01" db="EMBL/GenBank/DDBJ databases">
        <authorList>
            <person name="Regsiter A."/>
            <person name="William W."/>
        </authorList>
    </citation>
    <scope>NUCLEOTIDE SEQUENCE</scope>
    <source>
        <strain evidence="10">TRIP AH-1</strain>
    </source>
</reference>
<organism evidence="10">
    <name type="scientific">uncultured Desulfobacterium sp</name>
    <dbReference type="NCBI Taxonomy" id="201089"/>
    <lineage>
        <taxon>Bacteria</taxon>
        <taxon>Pseudomonadati</taxon>
        <taxon>Thermodesulfobacteriota</taxon>
        <taxon>Desulfobacteria</taxon>
        <taxon>Desulfobacterales</taxon>
        <taxon>Desulfobacteriaceae</taxon>
        <taxon>Desulfobacterium</taxon>
        <taxon>environmental samples</taxon>
    </lineage>
</organism>
<dbReference type="AlphaFoldDB" id="A0A445N1N4"/>
<evidence type="ECO:0000256" key="4">
    <source>
        <dbReference type="ARBA" id="ARBA00022692"/>
    </source>
</evidence>
<evidence type="ECO:0000256" key="7">
    <source>
        <dbReference type="SAM" id="Coils"/>
    </source>
</evidence>
<evidence type="ECO:0000256" key="6">
    <source>
        <dbReference type="ARBA" id="ARBA00023136"/>
    </source>
</evidence>
<dbReference type="PANTHER" id="PTHR30462">
    <property type="entry name" value="INTERMEMBRANE TRANSPORT PROTEIN PQIB-RELATED"/>
    <property type="match status" value="1"/>
</dbReference>
<dbReference type="PANTHER" id="PTHR30462:SF0">
    <property type="entry name" value="INTERMEMBRANE TRANSPORT PROTEIN YEBT"/>
    <property type="match status" value="1"/>
</dbReference>
<evidence type="ECO:0000259" key="9">
    <source>
        <dbReference type="Pfam" id="PF02470"/>
    </source>
</evidence>
<gene>
    <name evidence="10" type="ORF">PITCH_A680014</name>
</gene>
<evidence type="ECO:0000256" key="3">
    <source>
        <dbReference type="ARBA" id="ARBA00022519"/>
    </source>
</evidence>
<dbReference type="GO" id="GO:0005886">
    <property type="term" value="C:plasma membrane"/>
    <property type="evidence" value="ECO:0007669"/>
    <property type="project" value="UniProtKB-SubCell"/>
</dbReference>
<evidence type="ECO:0000256" key="8">
    <source>
        <dbReference type="SAM" id="Phobius"/>
    </source>
</evidence>
<name>A0A445N1N4_9BACT</name>
<dbReference type="EMBL" id="OJIN01000212">
    <property type="protein sequence ID" value="SPD75615.1"/>
    <property type="molecule type" value="Genomic_DNA"/>
</dbReference>
<evidence type="ECO:0000256" key="1">
    <source>
        <dbReference type="ARBA" id="ARBA00004533"/>
    </source>
</evidence>
<feature type="domain" description="Mce/MlaD" evidence="9">
    <location>
        <begin position="49"/>
        <end position="140"/>
    </location>
</feature>
<keyword evidence="2" id="KW-1003">Cell membrane</keyword>
<keyword evidence="4 8" id="KW-0812">Transmembrane</keyword>
<sequence length="539" mass="58732">MTDHDDLNNLPQATAIQKKRMRFSVVWIIPAVAAVVALVIAIQRILSEGPTITIVFKKAEGIEAEKTFVKYKDVNIGMVTKVELSENFSKVVLTAKIDKSAAGLIVEDAKFWIEQPRVTLSGISGIGTLMSGNYIGLEAGKSKKIQHNFVGLEVPSVVTGDQPGRQFILNADTLGSVGIGSPLYYRKLNVGQVIAYDLAQDGKSVTIKIFVNAPYDNCVTVNTRFWEASGIDVSLGANGVSVQTQSVMSLLIGGIAFETPQWAETDSKPAAADSAFTLYNDRAAAMAKRETISADYVMYFTESMRGLSVGAPVTFLGLPVGEVTEVGLECNSASENLLPRVDITLYPTRFLAHIKKSSAAEEKAQSQKERQTMIQRMVDRGLRAQLRSGNIVTGQLYVALDIFPNAPKAKIDWTKSPIELPVMPGALQDLEMKINSILAKIERMPLDAIGENIKKLLLTLDGLAKHADTETLPEVKATLESLKRLLENADTNLVGNNAPVKQDLRDSLQEITKAAQAISELLDYLERNPEALIQGKQED</sequence>
<dbReference type="Pfam" id="PF02470">
    <property type="entry name" value="MlaD"/>
    <property type="match status" value="2"/>
</dbReference>
<dbReference type="InterPro" id="IPR003399">
    <property type="entry name" value="Mce/MlaD"/>
</dbReference>
<feature type="domain" description="Mce/MlaD" evidence="9">
    <location>
        <begin position="295"/>
        <end position="401"/>
    </location>
</feature>
<feature type="coiled-coil region" evidence="7">
    <location>
        <begin position="472"/>
        <end position="528"/>
    </location>
</feature>
<dbReference type="InterPro" id="IPR051800">
    <property type="entry name" value="PqiA-PqiB_transport"/>
</dbReference>
<keyword evidence="7" id="KW-0175">Coiled coil</keyword>
<evidence type="ECO:0000256" key="2">
    <source>
        <dbReference type="ARBA" id="ARBA00022475"/>
    </source>
</evidence>
<keyword evidence="3" id="KW-0997">Cell inner membrane</keyword>
<comment type="subcellular location">
    <subcellularLocation>
        <location evidence="1">Cell inner membrane</location>
    </subcellularLocation>
</comment>
<protein>
    <submittedName>
        <fullName evidence="10">Qaraquat-inducible protein B</fullName>
    </submittedName>
</protein>
<keyword evidence="5 8" id="KW-1133">Transmembrane helix</keyword>
<feature type="transmembrane region" description="Helical" evidence="8">
    <location>
        <begin position="25"/>
        <end position="46"/>
    </location>
</feature>
<evidence type="ECO:0000256" key="5">
    <source>
        <dbReference type="ARBA" id="ARBA00022989"/>
    </source>
</evidence>